<reference evidence="2 4" key="1">
    <citation type="submission" date="2014-09" db="EMBL/GenBank/DDBJ databases">
        <title>Xanthomonadaceae 3.5X direct submission.</title>
        <authorList>
            <person name="Fang T."/>
            <person name="Wang H."/>
        </authorList>
    </citation>
    <scope>NUCLEOTIDE SEQUENCE [LARGE SCALE GENOMIC DNA]</scope>
    <source>
        <strain evidence="2 4">3.5X</strain>
    </source>
</reference>
<proteinExistence type="predicted"/>
<evidence type="ECO:0000313" key="5">
    <source>
        <dbReference type="Proteomes" id="UP000560000"/>
    </source>
</evidence>
<dbReference type="AlphaFoldDB" id="A0A099CY05"/>
<dbReference type="Proteomes" id="UP000560000">
    <property type="component" value="Unassembled WGS sequence"/>
</dbReference>
<keyword evidence="4" id="KW-1185">Reference proteome</keyword>
<dbReference type="InterPro" id="IPR008928">
    <property type="entry name" value="6-hairpin_glycosidase_sf"/>
</dbReference>
<dbReference type="HOGENOM" id="CLU_043770_0_0_6"/>
<feature type="signal peptide" evidence="1">
    <location>
        <begin position="1"/>
        <end position="33"/>
    </location>
</feature>
<keyword evidence="1" id="KW-0732">Signal</keyword>
<dbReference type="EMBL" id="JACHET010000001">
    <property type="protein sequence ID" value="MBB6184052.1"/>
    <property type="molecule type" value="Genomic_DNA"/>
</dbReference>
<gene>
    <name evidence="3" type="ORF">HNQ86_001397</name>
    <name evidence="2" type="ORF">LF63_0104170</name>
</gene>
<dbReference type="RefSeq" id="WP_043099857.1">
    <property type="nucleotide sequence ID" value="NZ_JACHET010000001.1"/>
</dbReference>
<feature type="chain" id="PRO_5035986852" description="Methylaspartate ammonia-lyase" evidence="1">
    <location>
        <begin position="34"/>
        <end position="441"/>
    </location>
</feature>
<accession>A0A099CY05</accession>
<evidence type="ECO:0000313" key="3">
    <source>
        <dbReference type="EMBL" id="MBB6184052.1"/>
    </source>
</evidence>
<name>A0A099CY05_9GAMM</name>
<comment type="caution">
    <text evidence="2">The sequence shown here is derived from an EMBL/GenBank/DDBJ whole genome shotgun (WGS) entry which is preliminary data.</text>
</comment>
<organism evidence="2 4">
    <name type="scientific">Oleiagrimonas soli</name>
    <dbReference type="NCBI Taxonomy" id="1543381"/>
    <lineage>
        <taxon>Bacteria</taxon>
        <taxon>Pseudomonadati</taxon>
        <taxon>Pseudomonadota</taxon>
        <taxon>Gammaproteobacteria</taxon>
        <taxon>Lysobacterales</taxon>
        <taxon>Rhodanobacteraceae</taxon>
        <taxon>Oleiagrimonas</taxon>
    </lineage>
</organism>
<dbReference type="STRING" id="1543381.LF63_0104170"/>
<reference evidence="3 5" key="2">
    <citation type="submission" date="2020-08" db="EMBL/GenBank/DDBJ databases">
        <title>Genomic Encyclopedia of Type Strains, Phase IV (KMG-IV): sequencing the most valuable type-strain genomes for metagenomic binning, comparative biology and taxonomic classification.</title>
        <authorList>
            <person name="Goeker M."/>
        </authorList>
    </citation>
    <scope>NUCLEOTIDE SEQUENCE [LARGE SCALE GENOMIC DNA]</scope>
    <source>
        <strain evidence="3 5">DSM 107085</strain>
    </source>
</reference>
<evidence type="ECO:0000256" key="1">
    <source>
        <dbReference type="SAM" id="SignalP"/>
    </source>
</evidence>
<dbReference type="SUPFAM" id="SSF48208">
    <property type="entry name" value="Six-hairpin glycosidases"/>
    <property type="match status" value="1"/>
</dbReference>
<protein>
    <recommendedName>
        <fullName evidence="6">Methylaspartate ammonia-lyase</fullName>
    </recommendedName>
</protein>
<dbReference type="GO" id="GO:0005975">
    <property type="term" value="P:carbohydrate metabolic process"/>
    <property type="evidence" value="ECO:0007669"/>
    <property type="project" value="InterPro"/>
</dbReference>
<evidence type="ECO:0008006" key="6">
    <source>
        <dbReference type="Google" id="ProtNLM"/>
    </source>
</evidence>
<dbReference type="OrthoDB" id="1171174at2"/>
<sequence length="441" mass="49063">MHRQLGPRRFQPRKARQVAALFGMLLMATGVHASPSPNVRQQLYDATCRALRNAAQAVPGNGPMLLPSYPTLDAGAEHQRSLRRVAFVYDNALAGIALTACGAPRQAQRIADALLRATAHDTSYDDGRLRNAYRAGPLTQDKAVLSGYWDERSKQWVQDAYQVGTATGNVAWAALLFLTVYEHTHAPRYLDAAVGQLRWIRTHAFDPDKPLGYEGGRYGFDGRQQRQRWKSTEHNLDVHAAATWASRYRKQPALKHMADNAGRFVQTMWHAPEHRFYIGTREDGATPSRELSALDAQIWPLLAFPHRPPTWNRVWTWVEAHHRAGNGYGFRGEPDGLWTEGTAQAADAIQASGRTPPTALWRTLLAQRADDGLLYATPQPRIATGLAIGPDSTHADFYYYHLPHLGATAWATLAADGWNPFTGRRMTPATLPASMRAAPRK</sequence>
<evidence type="ECO:0000313" key="2">
    <source>
        <dbReference type="EMBL" id="KGI78644.1"/>
    </source>
</evidence>
<dbReference type="EMBL" id="JROI01000008">
    <property type="protein sequence ID" value="KGI78644.1"/>
    <property type="molecule type" value="Genomic_DNA"/>
</dbReference>
<evidence type="ECO:0000313" key="4">
    <source>
        <dbReference type="Proteomes" id="UP000029708"/>
    </source>
</evidence>
<dbReference type="Proteomes" id="UP000029708">
    <property type="component" value="Unassembled WGS sequence"/>
</dbReference>